<feature type="domain" description="Recombinase" evidence="3">
    <location>
        <begin position="184"/>
        <end position="309"/>
    </location>
</feature>
<dbReference type="CDD" id="cd00338">
    <property type="entry name" value="Ser_Recombinase"/>
    <property type="match status" value="1"/>
</dbReference>
<dbReference type="SUPFAM" id="SSF53041">
    <property type="entry name" value="Resolvase-like"/>
    <property type="match status" value="1"/>
</dbReference>
<dbReference type="GO" id="GO:0000150">
    <property type="term" value="F:DNA strand exchange activity"/>
    <property type="evidence" value="ECO:0007669"/>
    <property type="project" value="InterPro"/>
</dbReference>
<feature type="domain" description="Resolvase/invertase-type recombinase catalytic" evidence="2">
    <location>
        <begin position="26"/>
        <end position="174"/>
    </location>
</feature>
<dbReference type="PROSITE" id="PS51737">
    <property type="entry name" value="RECOMBINASE_DNA_BIND"/>
    <property type="match status" value="1"/>
</dbReference>
<dbReference type="InterPro" id="IPR036162">
    <property type="entry name" value="Resolvase-like_N_sf"/>
</dbReference>
<dbReference type="SMART" id="SM00857">
    <property type="entry name" value="Resolvase"/>
    <property type="match status" value="1"/>
</dbReference>
<dbReference type="GO" id="GO:0003677">
    <property type="term" value="F:DNA binding"/>
    <property type="evidence" value="ECO:0007669"/>
    <property type="project" value="InterPro"/>
</dbReference>
<dbReference type="KEGG" id="fpa:FPR_01300"/>
<dbReference type="HOGENOM" id="CLU_010686_0_5_9"/>
<evidence type="ECO:0000259" key="3">
    <source>
        <dbReference type="PROSITE" id="PS51737"/>
    </source>
</evidence>
<dbReference type="Proteomes" id="UP000007059">
    <property type="component" value="Chromosome"/>
</dbReference>
<dbReference type="InterPro" id="IPR038109">
    <property type="entry name" value="DNA_bind_recomb_sf"/>
</dbReference>
<evidence type="ECO:0000259" key="2">
    <source>
        <dbReference type="PROSITE" id="PS51736"/>
    </source>
</evidence>
<dbReference type="Pfam" id="PF13408">
    <property type="entry name" value="Zn_ribbon_recom"/>
    <property type="match status" value="1"/>
</dbReference>
<dbReference type="RefSeq" id="WP_015536581.1">
    <property type="nucleotide sequence ID" value="NC_021020.1"/>
</dbReference>
<reference evidence="4 5" key="1">
    <citation type="submission" date="2010-03" db="EMBL/GenBank/DDBJ databases">
        <title>The genome sequence of Faecalibacterium prausnitzii SL3/3.</title>
        <authorList>
            <consortium name="metaHIT consortium -- http://www.metahit.eu/"/>
            <person name="Pajon A."/>
            <person name="Turner K."/>
            <person name="Parkhill J."/>
            <person name="Duncan S."/>
            <person name="Flint H."/>
        </authorList>
    </citation>
    <scope>NUCLEOTIDE SEQUENCE [LARGE SCALE GENOMIC DNA]</scope>
    <source>
        <strain evidence="4 5">SL3/3</strain>
    </source>
</reference>
<keyword evidence="1" id="KW-0175">Coiled coil</keyword>
<dbReference type="Gene3D" id="3.90.1750.20">
    <property type="entry name" value="Putative Large Serine Recombinase, Chain B, Domain 2"/>
    <property type="match status" value="1"/>
</dbReference>
<dbReference type="InterPro" id="IPR011109">
    <property type="entry name" value="DNA_bind_recombinase_dom"/>
</dbReference>
<evidence type="ECO:0000256" key="1">
    <source>
        <dbReference type="SAM" id="Coils"/>
    </source>
</evidence>
<dbReference type="PANTHER" id="PTHR30461">
    <property type="entry name" value="DNA-INVERTASE FROM LAMBDOID PROPHAGE"/>
    <property type="match status" value="1"/>
</dbReference>
<dbReference type="EMBL" id="FP929046">
    <property type="protein sequence ID" value="CBL00590.1"/>
    <property type="molecule type" value="Genomic_DNA"/>
</dbReference>
<dbReference type="Gene3D" id="3.40.50.1390">
    <property type="entry name" value="Resolvase, N-terminal catalytic domain"/>
    <property type="match status" value="1"/>
</dbReference>
<evidence type="ECO:0000313" key="5">
    <source>
        <dbReference type="Proteomes" id="UP000007059"/>
    </source>
</evidence>
<dbReference type="AlphaFoldDB" id="D4K6X7"/>
<dbReference type="InterPro" id="IPR006119">
    <property type="entry name" value="Resolv_N"/>
</dbReference>
<reference evidence="4 5" key="2">
    <citation type="submission" date="2010-03" db="EMBL/GenBank/DDBJ databases">
        <authorList>
            <person name="Pajon A."/>
        </authorList>
    </citation>
    <scope>NUCLEOTIDE SEQUENCE [LARGE SCALE GENOMIC DNA]</scope>
    <source>
        <strain evidence="4 5">SL3/3</strain>
    </source>
</reference>
<gene>
    <name evidence="4" type="ORF">FPR_01300</name>
</gene>
<dbReference type="Pfam" id="PF00239">
    <property type="entry name" value="Resolvase"/>
    <property type="match status" value="1"/>
</dbReference>
<feature type="coiled-coil region" evidence="1">
    <location>
        <begin position="419"/>
        <end position="481"/>
    </location>
</feature>
<dbReference type="Pfam" id="PF07508">
    <property type="entry name" value="Recombinase"/>
    <property type="match status" value="1"/>
</dbReference>
<dbReference type="eggNOG" id="COG1961">
    <property type="taxonomic scope" value="Bacteria"/>
</dbReference>
<name>D4K6X7_9FIRM</name>
<dbReference type="PATRIC" id="fig|657322.3.peg.657"/>
<protein>
    <submittedName>
        <fullName evidence="4">Site-specific recombinases, DNA invertase Pin homologs</fullName>
    </submittedName>
</protein>
<organism evidence="4 5">
    <name type="scientific">Faecalibacterium prausnitzii SL3/3</name>
    <dbReference type="NCBI Taxonomy" id="657322"/>
    <lineage>
        <taxon>Bacteria</taxon>
        <taxon>Bacillati</taxon>
        <taxon>Bacillota</taxon>
        <taxon>Clostridia</taxon>
        <taxon>Eubacteriales</taxon>
        <taxon>Oscillospiraceae</taxon>
        <taxon>Faecalibacterium</taxon>
    </lineage>
</organism>
<dbReference type="PROSITE" id="PS51736">
    <property type="entry name" value="RECOMBINASES_3"/>
    <property type="match status" value="1"/>
</dbReference>
<dbReference type="PANTHER" id="PTHR30461:SF23">
    <property type="entry name" value="DNA RECOMBINASE-RELATED"/>
    <property type="match status" value="1"/>
</dbReference>
<evidence type="ECO:0000313" key="4">
    <source>
        <dbReference type="EMBL" id="CBL00590.1"/>
    </source>
</evidence>
<accession>D4K6X7</accession>
<dbReference type="InterPro" id="IPR050639">
    <property type="entry name" value="SSR_resolvase"/>
</dbReference>
<dbReference type="InterPro" id="IPR025827">
    <property type="entry name" value="Zn_ribbon_recom_dom"/>
</dbReference>
<sequence length="606" mass="69474">MKDVEVIKARNTLSPRARTNFEKRLRVAAYCRVSTDTEDQLNSYKSQVEYYTELIKSKPEWSLAGIYADEAITGTQVKKREDFQRLINDCMNGDVDMVITKSISRFARNTLDTLKYVRMLKDKGVAVFFEEENINTLTMDGELLLVILSSVAQQEVENISANVKKGLKMKMQRGELVGFQGCLGYDYNPEDKTLTVNEEEAAVVRYIFQRYTEGAGGSVIAKELENLGYKTKRGSPKWADSTVIGIIKNEKYKGDILLGKTFTVDPISKRRLYNFGEEDQFYIREHHEPIISEEVFEAAQEILRRRAKPRSLNVDGKREKFSRKYAFSCMIECGFCGGTLTRRSWHSSSQYNKAIWQCVVSTKKGKKFCPESKGVDERTIERAFIESYRLLCQNNKDVLDEFMKRTEEALSESNAGKRLAKAEKDIHALEVKKNKLVDMRLEDTIDKETYDRKYLDLSSQIEQLQKECESLQDAAETESTMRKRVATFRQTLEQNEVLDTFDRHIFESIVEKVIVGGYDSNGNKDPYMIVFVYKTGFKNSVDGKNFKPLRKNSKENHSPAVLCSHASNEAESMCSDSSDDTYRDGMCIVQTGDPPQKAVREALKHF</sequence>
<proteinExistence type="predicted"/>